<dbReference type="RefSeq" id="WP_140962263.1">
    <property type="nucleotide sequence ID" value="NZ_VEVQ02000005.1"/>
</dbReference>
<dbReference type="InterPro" id="IPR043425">
    <property type="entry name" value="NusG-like"/>
</dbReference>
<evidence type="ECO:0000256" key="3">
    <source>
        <dbReference type="ARBA" id="ARBA00023163"/>
    </source>
</evidence>
<dbReference type="InterPro" id="IPR036735">
    <property type="entry name" value="NGN_dom_sf"/>
</dbReference>
<dbReference type="InterPro" id="IPR006645">
    <property type="entry name" value="NGN-like_dom"/>
</dbReference>
<feature type="domain" description="NusG-like N-terminal" evidence="4">
    <location>
        <begin position="8"/>
        <end position="99"/>
    </location>
</feature>
<accession>A0ABX0IQS4</accession>
<evidence type="ECO:0000259" key="4">
    <source>
        <dbReference type="Pfam" id="PF02357"/>
    </source>
</evidence>
<keyword evidence="1" id="KW-0889">Transcription antitermination</keyword>
<reference evidence="5" key="1">
    <citation type="submission" date="2019-05" db="EMBL/GenBank/DDBJ databases">
        <authorList>
            <person name="Lianzixin W."/>
        </authorList>
    </citation>
    <scope>NUCLEOTIDE SEQUENCE</scope>
    <source>
        <strain evidence="5">EC11</strain>
    </source>
</reference>
<dbReference type="Gene3D" id="3.30.70.940">
    <property type="entry name" value="NusG, N-terminal domain"/>
    <property type="match status" value="1"/>
</dbReference>
<keyword evidence="2" id="KW-0805">Transcription regulation</keyword>
<dbReference type="PANTHER" id="PTHR30265">
    <property type="entry name" value="RHO-INTERACTING TRANSCRIPTION TERMINATION FACTOR NUSG"/>
    <property type="match status" value="1"/>
</dbReference>
<dbReference type="NCBIfam" id="NF033644">
    <property type="entry name" value="antiterm_UpxY"/>
    <property type="match status" value="1"/>
</dbReference>
<evidence type="ECO:0000256" key="2">
    <source>
        <dbReference type="ARBA" id="ARBA00023015"/>
    </source>
</evidence>
<protein>
    <submittedName>
        <fullName evidence="5">UpxY family transcription antiterminator</fullName>
    </submittedName>
</protein>
<evidence type="ECO:0000313" key="5">
    <source>
        <dbReference type="EMBL" id="NHN25926.1"/>
    </source>
</evidence>
<evidence type="ECO:0000256" key="1">
    <source>
        <dbReference type="ARBA" id="ARBA00022814"/>
    </source>
</evidence>
<dbReference type="Proteomes" id="UP000817854">
    <property type="component" value="Unassembled WGS sequence"/>
</dbReference>
<dbReference type="PANTHER" id="PTHR30265:SF4">
    <property type="entry name" value="KOW MOTIF FAMILY PROTEIN, EXPRESSED"/>
    <property type="match status" value="1"/>
</dbReference>
<keyword evidence="3" id="KW-0804">Transcription</keyword>
<dbReference type="SUPFAM" id="SSF82679">
    <property type="entry name" value="N-utilization substance G protein NusG, N-terminal domain"/>
    <property type="match status" value="1"/>
</dbReference>
<organism evidence="5 6">
    <name type="scientific">Flavobacterium jejuense</name>
    <dbReference type="NCBI Taxonomy" id="1544455"/>
    <lineage>
        <taxon>Bacteria</taxon>
        <taxon>Pseudomonadati</taxon>
        <taxon>Bacteroidota</taxon>
        <taxon>Flavobacteriia</taxon>
        <taxon>Flavobacteriales</taxon>
        <taxon>Flavobacteriaceae</taxon>
        <taxon>Flavobacterium</taxon>
    </lineage>
</organism>
<sequence length="169" mass="19267">MKTTSIGWHVLYVKSRHERKVHDALKELSIDAFLPTVTEQSKRVDRKTIIQKPLFPSYVFVNISSSMDFYKTLSVNGACAYIRFGTEYATVRDVEIKKIKLLIGANDLTEFETDADHLKVGDIKKISYGSLSGLECEILNVNNTNKVIIRINSLQQNIKATIPSYYFEN</sequence>
<gene>
    <name evidence="5" type="ORF">FIA58_009590</name>
</gene>
<evidence type="ECO:0000313" key="6">
    <source>
        <dbReference type="Proteomes" id="UP000817854"/>
    </source>
</evidence>
<comment type="caution">
    <text evidence="5">The sequence shown here is derived from an EMBL/GenBank/DDBJ whole genome shotgun (WGS) entry which is preliminary data.</text>
</comment>
<keyword evidence="6" id="KW-1185">Reference proteome</keyword>
<proteinExistence type="predicted"/>
<dbReference type="EMBL" id="VEVQ02000005">
    <property type="protein sequence ID" value="NHN25926.1"/>
    <property type="molecule type" value="Genomic_DNA"/>
</dbReference>
<reference evidence="5" key="2">
    <citation type="submission" date="2020-02" db="EMBL/GenBank/DDBJ databases">
        <title>Flavobacterium profundi sp. nov., isolated from a deep-sea seamount.</title>
        <authorList>
            <person name="Zhang D.-C."/>
        </authorList>
    </citation>
    <scope>NUCLEOTIDE SEQUENCE</scope>
    <source>
        <strain evidence="5">EC11</strain>
    </source>
</reference>
<name>A0ABX0IQS4_9FLAO</name>
<dbReference type="Pfam" id="PF02357">
    <property type="entry name" value="NusG"/>
    <property type="match status" value="1"/>
</dbReference>